<reference evidence="2 3" key="1">
    <citation type="journal article" date="2019" name="Plant Biotechnol. J.">
        <title>The red bayberry genome and genetic basis of sex determination.</title>
        <authorList>
            <person name="Jia H.M."/>
            <person name="Jia H.J."/>
            <person name="Cai Q.L."/>
            <person name="Wang Y."/>
            <person name="Zhao H.B."/>
            <person name="Yang W.F."/>
            <person name="Wang G.Y."/>
            <person name="Li Y.H."/>
            <person name="Zhan D.L."/>
            <person name="Shen Y.T."/>
            <person name="Niu Q.F."/>
            <person name="Chang L."/>
            <person name="Qiu J."/>
            <person name="Zhao L."/>
            <person name="Xie H.B."/>
            <person name="Fu W.Y."/>
            <person name="Jin J."/>
            <person name="Li X.W."/>
            <person name="Jiao Y."/>
            <person name="Zhou C.C."/>
            <person name="Tu T."/>
            <person name="Chai C.Y."/>
            <person name="Gao J.L."/>
            <person name="Fan L.J."/>
            <person name="van de Weg E."/>
            <person name="Wang J.Y."/>
            <person name="Gao Z.S."/>
        </authorList>
    </citation>
    <scope>NUCLEOTIDE SEQUENCE [LARGE SCALE GENOMIC DNA]</scope>
    <source>
        <tissue evidence="2">Leaves</tissue>
    </source>
</reference>
<feature type="region of interest" description="Disordered" evidence="1">
    <location>
        <begin position="1"/>
        <end position="62"/>
    </location>
</feature>
<accession>A0A6A1VJA8</accession>
<evidence type="ECO:0000313" key="3">
    <source>
        <dbReference type="Proteomes" id="UP000516437"/>
    </source>
</evidence>
<evidence type="ECO:0000313" key="2">
    <source>
        <dbReference type="EMBL" id="KAB1212783.1"/>
    </source>
</evidence>
<dbReference type="AlphaFoldDB" id="A0A6A1VJA8"/>
<evidence type="ECO:0000256" key="1">
    <source>
        <dbReference type="SAM" id="MobiDB-lite"/>
    </source>
</evidence>
<protein>
    <submittedName>
        <fullName evidence="2">Uncharacterized protein</fullName>
    </submittedName>
</protein>
<name>A0A6A1VJA8_9ROSI</name>
<keyword evidence="3" id="KW-1185">Reference proteome</keyword>
<gene>
    <name evidence="2" type="ORF">CJ030_MR5G011883</name>
</gene>
<organism evidence="2 3">
    <name type="scientific">Morella rubra</name>
    <name type="common">Chinese bayberry</name>
    <dbReference type="NCBI Taxonomy" id="262757"/>
    <lineage>
        <taxon>Eukaryota</taxon>
        <taxon>Viridiplantae</taxon>
        <taxon>Streptophyta</taxon>
        <taxon>Embryophyta</taxon>
        <taxon>Tracheophyta</taxon>
        <taxon>Spermatophyta</taxon>
        <taxon>Magnoliopsida</taxon>
        <taxon>eudicotyledons</taxon>
        <taxon>Gunneridae</taxon>
        <taxon>Pentapetalae</taxon>
        <taxon>rosids</taxon>
        <taxon>fabids</taxon>
        <taxon>Fagales</taxon>
        <taxon>Myricaceae</taxon>
        <taxon>Morella</taxon>
    </lineage>
</organism>
<feature type="compositionally biased region" description="Polar residues" evidence="1">
    <location>
        <begin position="36"/>
        <end position="53"/>
    </location>
</feature>
<comment type="caution">
    <text evidence="2">The sequence shown here is derived from an EMBL/GenBank/DDBJ whole genome shotgun (WGS) entry which is preliminary data.</text>
</comment>
<proteinExistence type="predicted"/>
<dbReference type="EMBL" id="RXIC02000023">
    <property type="protein sequence ID" value="KAB1212783.1"/>
    <property type="molecule type" value="Genomic_DNA"/>
</dbReference>
<sequence>MGEEGCCDTKKGGSDSEDEEEADTERTPRGNRTPLGEQTSISTPPLLIASSSKIPDASSHEPCLSELEASMAKLKKEQKLTASMQAGFEDIKKLLAVHPERFGTLDKDMRVLSTKSTTAFKATSAALLTLVKKSATKLFTPQRCI</sequence>
<dbReference type="Proteomes" id="UP000516437">
    <property type="component" value="Chromosome 5"/>
</dbReference>